<dbReference type="HOGENOM" id="CLU_3135859_0_0_9"/>
<protein>
    <submittedName>
        <fullName evidence="1">Uncharacterized protein</fullName>
    </submittedName>
</protein>
<gene>
    <name evidence="1" type="ORF">HMPREF9436_00104</name>
</gene>
<name>E2ZEM6_9FIRM</name>
<comment type="caution">
    <text evidence="1">The sequence shown here is derived from an EMBL/GenBank/DDBJ whole genome shotgun (WGS) entry which is preliminary data.</text>
</comment>
<dbReference type="EMBL" id="AECU01000014">
    <property type="protein sequence ID" value="EFQ08327.1"/>
    <property type="molecule type" value="Genomic_DNA"/>
</dbReference>
<organism evidence="1 2">
    <name type="scientific">Faecalibacterium cf. prausnitzii KLE1255</name>
    <dbReference type="NCBI Taxonomy" id="748224"/>
    <lineage>
        <taxon>Bacteria</taxon>
        <taxon>Bacillati</taxon>
        <taxon>Bacillota</taxon>
        <taxon>Clostridia</taxon>
        <taxon>Eubacteriales</taxon>
        <taxon>Oscillospiraceae</taxon>
        <taxon>Faecalibacterium</taxon>
    </lineage>
</organism>
<dbReference type="BioCyc" id="FCF748224-HMP:GTSS-2239-MONOMER"/>
<dbReference type="Proteomes" id="UP000006028">
    <property type="component" value="Unassembled WGS sequence"/>
</dbReference>
<proteinExistence type="predicted"/>
<evidence type="ECO:0000313" key="1">
    <source>
        <dbReference type="EMBL" id="EFQ08327.1"/>
    </source>
</evidence>
<accession>E2ZEM6</accession>
<evidence type="ECO:0000313" key="2">
    <source>
        <dbReference type="Proteomes" id="UP000006028"/>
    </source>
</evidence>
<dbReference type="AlphaFoldDB" id="E2ZEM6"/>
<dbReference type="STRING" id="748224.HMPREF9436_00104"/>
<sequence length="49" mass="5658">MGKEIRKTEKRTGKVLCALDPKGESIQRFAFLLNTGMYPSVRRRCTNKK</sequence>
<reference evidence="1 2" key="1">
    <citation type="submission" date="2010-08" db="EMBL/GenBank/DDBJ databases">
        <authorList>
            <person name="Weinstock G."/>
            <person name="Sodergren E."/>
            <person name="Clifton S."/>
            <person name="Fulton L."/>
            <person name="Fulton B."/>
            <person name="Courtney L."/>
            <person name="Fronick C."/>
            <person name="Harrison M."/>
            <person name="Strong C."/>
            <person name="Farmer C."/>
            <person name="Delahaunty K."/>
            <person name="Markovic C."/>
            <person name="Hall O."/>
            <person name="Minx P."/>
            <person name="Tomlinson C."/>
            <person name="Mitreva M."/>
            <person name="Hou S."/>
            <person name="Chen J."/>
            <person name="Wollam A."/>
            <person name="Pepin K.H."/>
            <person name="Johnson M."/>
            <person name="Bhonagiri V."/>
            <person name="Zhang X."/>
            <person name="Suruliraj S."/>
            <person name="Warren W."/>
            <person name="Chinwalla A."/>
            <person name="Mardis E.R."/>
            <person name="Wilson R.K."/>
        </authorList>
    </citation>
    <scope>NUCLEOTIDE SEQUENCE [LARGE SCALE GENOMIC DNA]</scope>
    <source>
        <strain evidence="1 2">KLE1255</strain>
    </source>
</reference>